<dbReference type="InterPro" id="IPR036291">
    <property type="entry name" value="NAD(P)-bd_dom_sf"/>
</dbReference>
<reference evidence="10 11" key="1">
    <citation type="submission" date="2016-07" db="EMBL/GenBank/DDBJ databases">
        <title>Pervasive Adenine N6-methylation of Active Genes in Fungi.</title>
        <authorList>
            <consortium name="DOE Joint Genome Institute"/>
            <person name="Mondo S.J."/>
            <person name="Dannebaum R.O."/>
            <person name="Kuo R.C."/>
            <person name="Labutti K."/>
            <person name="Haridas S."/>
            <person name="Kuo A."/>
            <person name="Salamov A."/>
            <person name="Ahrendt S.R."/>
            <person name="Lipzen A."/>
            <person name="Sullivan W."/>
            <person name="Andreopoulos W.B."/>
            <person name="Clum A."/>
            <person name="Lindquist E."/>
            <person name="Daum C."/>
            <person name="Ramamoorthy G.K."/>
            <person name="Gryganskyi A."/>
            <person name="Culley D."/>
            <person name="Magnuson J.K."/>
            <person name="James T.Y."/>
            <person name="O'Malley M.A."/>
            <person name="Stajich J.E."/>
            <person name="Spatafora J.W."/>
            <person name="Visel A."/>
            <person name="Grigoriev I.V."/>
        </authorList>
    </citation>
    <scope>NUCLEOTIDE SEQUENCE [LARGE SCALE GENOMIC DNA]</scope>
    <source>
        <strain evidence="10 11">CBS 931.73</strain>
    </source>
</reference>
<evidence type="ECO:0000256" key="4">
    <source>
        <dbReference type="ARBA" id="ARBA00022723"/>
    </source>
</evidence>
<evidence type="ECO:0000259" key="9">
    <source>
        <dbReference type="SMART" id="SM00829"/>
    </source>
</evidence>
<keyword evidence="11" id="KW-1185">Reference proteome</keyword>
<dbReference type="GO" id="GO:0004022">
    <property type="term" value="F:alcohol dehydrogenase (NAD+) activity"/>
    <property type="evidence" value="ECO:0007669"/>
    <property type="project" value="UniProtKB-EC"/>
</dbReference>
<dbReference type="InterPro" id="IPR020843">
    <property type="entry name" value="ER"/>
</dbReference>
<dbReference type="InterPro" id="IPR002328">
    <property type="entry name" value="ADH_Zn_CS"/>
</dbReference>
<dbReference type="FunFam" id="3.90.180.10:FF:000002">
    <property type="entry name" value="Alcohol dehydrogenase AdhP"/>
    <property type="match status" value="1"/>
</dbReference>
<dbReference type="STRING" id="1314790.A0A1Y1Z9Q3"/>
<dbReference type="EMBL" id="MCFE01000013">
    <property type="protein sequence ID" value="ORY06844.1"/>
    <property type="molecule type" value="Genomic_DNA"/>
</dbReference>
<keyword evidence="5 8" id="KW-0862">Zinc</keyword>
<dbReference type="EC" id="1.1.1.1" evidence="3"/>
<sequence>MSIQLPKTQLAACIIAPKGPLKIDYIAVPQPGPEEVLIKLEYSGVCHTDVHIAEGELMVLQEFPRVGGHEGTGKVISVGERVSGVRIGDRVGISWLSSTCMNCEDCFQGNETVCTQQKNSGCTVDGSFQEYCVARATHIARIPDSLPLADAAPILCAGITVYKGLKESKVRAGQFVAIVGAGGGLGHLAVQYAKAMGMRVIAVDTGDEKRNLCTQIGAEYFIDFKKENVIQEVQKITTSGAHGVIVLSTADKSYQDSVKYTRRCGSVICIGVIRGGLGVFPIAELVAKRITIRGSLIGNRQEMAEALGIAASGKIKCHYKEMKLSEIAQAFEELKNGAVAGRIVLNLSQS</sequence>
<dbReference type="OrthoDB" id="1879366at2759"/>
<gene>
    <name evidence="10" type="ORF">K493DRAFT_403888</name>
</gene>
<evidence type="ECO:0000256" key="7">
    <source>
        <dbReference type="ARBA" id="ARBA00023027"/>
    </source>
</evidence>
<dbReference type="Pfam" id="PF00107">
    <property type="entry name" value="ADH_zinc_N"/>
    <property type="match status" value="1"/>
</dbReference>
<dbReference type="FunCoup" id="A0A1Y1Z9Q3">
    <property type="interactions" value="576"/>
</dbReference>
<keyword evidence="4 8" id="KW-0479">Metal-binding</keyword>
<accession>A0A1Y1Z9Q3</accession>
<proteinExistence type="inferred from homology"/>
<dbReference type="FunFam" id="3.40.50.720:FF:000039">
    <property type="entry name" value="Alcohol dehydrogenase AdhP"/>
    <property type="match status" value="1"/>
</dbReference>
<dbReference type="Proteomes" id="UP000193498">
    <property type="component" value="Unassembled WGS sequence"/>
</dbReference>
<keyword evidence="6" id="KW-0560">Oxidoreductase</keyword>
<dbReference type="AlphaFoldDB" id="A0A1Y1Z9Q3"/>
<protein>
    <recommendedName>
        <fullName evidence="3">alcohol dehydrogenase</fullName>
        <ecNumber evidence="3">1.1.1.1</ecNumber>
    </recommendedName>
</protein>
<feature type="domain" description="Enoyl reductase (ER)" evidence="9">
    <location>
        <begin position="19"/>
        <end position="345"/>
    </location>
</feature>
<dbReference type="InParanoid" id="A0A1Y1Z9Q3"/>
<evidence type="ECO:0000256" key="5">
    <source>
        <dbReference type="ARBA" id="ARBA00022833"/>
    </source>
</evidence>
<dbReference type="SUPFAM" id="SSF51735">
    <property type="entry name" value="NAD(P)-binding Rossmann-fold domains"/>
    <property type="match status" value="1"/>
</dbReference>
<dbReference type="InterPro" id="IPR011032">
    <property type="entry name" value="GroES-like_sf"/>
</dbReference>
<dbReference type="PROSITE" id="PS00059">
    <property type="entry name" value="ADH_ZINC"/>
    <property type="match status" value="1"/>
</dbReference>
<dbReference type="Gene3D" id="3.40.50.720">
    <property type="entry name" value="NAD(P)-binding Rossmann-like Domain"/>
    <property type="match status" value="1"/>
</dbReference>
<evidence type="ECO:0000256" key="2">
    <source>
        <dbReference type="ARBA" id="ARBA00008072"/>
    </source>
</evidence>
<dbReference type="Pfam" id="PF08240">
    <property type="entry name" value="ADH_N"/>
    <property type="match status" value="1"/>
</dbReference>
<dbReference type="GO" id="GO:0008270">
    <property type="term" value="F:zinc ion binding"/>
    <property type="evidence" value="ECO:0007669"/>
    <property type="project" value="InterPro"/>
</dbReference>
<dbReference type="CDD" id="cd08297">
    <property type="entry name" value="CAD3"/>
    <property type="match status" value="1"/>
</dbReference>
<organism evidence="10 11">
    <name type="scientific">Basidiobolus meristosporus CBS 931.73</name>
    <dbReference type="NCBI Taxonomy" id="1314790"/>
    <lineage>
        <taxon>Eukaryota</taxon>
        <taxon>Fungi</taxon>
        <taxon>Fungi incertae sedis</taxon>
        <taxon>Zoopagomycota</taxon>
        <taxon>Entomophthoromycotina</taxon>
        <taxon>Basidiobolomycetes</taxon>
        <taxon>Basidiobolales</taxon>
        <taxon>Basidiobolaceae</taxon>
        <taxon>Basidiobolus</taxon>
    </lineage>
</organism>
<dbReference type="InterPro" id="IPR013149">
    <property type="entry name" value="ADH-like_C"/>
</dbReference>
<dbReference type="PANTHER" id="PTHR42940">
    <property type="entry name" value="ALCOHOL DEHYDROGENASE 1-RELATED"/>
    <property type="match status" value="1"/>
</dbReference>
<dbReference type="InterPro" id="IPR013154">
    <property type="entry name" value="ADH-like_N"/>
</dbReference>
<evidence type="ECO:0000256" key="8">
    <source>
        <dbReference type="RuleBase" id="RU361277"/>
    </source>
</evidence>
<comment type="caution">
    <text evidence="10">The sequence shown here is derived from an EMBL/GenBank/DDBJ whole genome shotgun (WGS) entry which is preliminary data.</text>
</comment>
<dbReference type="GO" id="GO:0005737">
    <property type="term" value="C:cytoplasm"/>
    <property type="evidence" value="ECO:0007669"/>
    <property type="project" value="TreeGrafter"/>
</dbReference>
<dbReference type="PANTHER" id="PTHR42940:SF3">
    <property type="entry name" value="ALCOHOL DEHYDROGENASE 1-RELATED"/>
    <property type="match status" value="1"/>
</dbReference>
<evidence type="ECO:0000313" key="11">
    <source>
        <dbReference type="Proteomes" id="UP000193498"/>
    </source>
</evidence>
<evidence type="ECO:0000256" key="6">
    <source>
        <dbReference type="ARBA" id="ARBA00023002"/>
    </source>
</evidence>
<evidence type="ECO:0000256" key="1">
    <source>
        <dbReference type="ARBA" id="ARBA00001947"/>
    </source>
</evidence>
<name>A0A1Y1Z9Q3_9FUNG</name>
<dbReference type="SUPFAM" id="SSF50129">
    <property type="entry name" value="GroES-like"/>
    <property type="match status" value="1"/>
</dbReference>
<comment type="similarity">
    <text evidence="2 8">Belongs to the zinc-containing alcohol dehydrogenase family.</text>
</comment>
<dbReference type="Gene3D" id="3.90.180.10">
    <property type="entry name" value="Medium-chain alcohol dehydrogenases, catalytic domain"/>
    <property type="match status" value="1"/>
</dbReference>
<keyword evidence="7" id="KW-0520">NAD</keyword>
<evidence type="ECO:0000313" key="10">
    <source>
        <dbReference type="EMBL" id="ORY06844.1"/>
    </source>
</evidence>
<dbReference type="SMART" id="SM00829">
    <property type="entry name" value="PKS_ER"/>
    <property type="match status" value="1"/>
</dbReference>
<evidence type="ECO:0000256" key="3">
    <source>
        <dbReference type="ARBA" id="ARBA00013190"/>
    </source>
</evidence>
<comment type="cofactor">
    <cofactor evidence="1 8">
        <name>Zn(2+)</name>
        <dbReference type="ChEBI" id="CHEBI:29105"/>
    </cofactor>
</comment>